<sequence length="85" mass="9689">MKASIVRIGNSQGIRIPKVVLEQTHLSGEVELQVGDRQIIIRSVKKPREGWAEKFRAMAARGDDKLLDADAASQTSWDKEEWEWK</sequence>
<reference evidence="3 4" key="1">
    <citation type="submission" date="2017-09" db="EMBL/GenBank/DDBJ databases">
        <title>Bloom of a denitrifying methanotroph, Candidatus Methylomirabilis limnetica, in a deep stratified lake.</title>
        <authorList>
            <person name="Graf J.S."/>
            <person name="Marchant H.K."/>
            <person name="Tienken D."/>
            <person name="Hach P.F."/>
            <person name="Brand A."/>
            <person name="Schubert C.J."/>
            <person name="Kuypers M.M."/>
            <person name="Milucka J."/>
        </authorList>
    </citation>
    <scope>NUCLEOTIDE SEQUENCE [LARGE SCALE GENOMIC DNA]</scope>
    <source>
        <strain evidence="3 4">Zug</strain>
    </source>
</reference>
<keyword evidence="4" id="KW-1185">Reference proteome</keyword>
<dbReference type="EMBL" id="NVQC01000013">
    <property type="protein sequence ID" value="PTL36741.1"/>
    <property type="molecule type" value="Genomic_DNA"/>
</dbReference>
<reference evidence="4" key="2">
    <citation type="journal article" date="2018" name="Environ. Microbiol.">
        <title>Bloom of a denitrifying methanotroph, 'Candidatus Methylomirabilis limnetica', in a deep stratified lake.</title>
        <authorList>
            <person name="Graf J.S."/>
            <person name="Mayr M.J."/>
            <person name="Marchant H.K."/>
            <person name="Tienken D."/>
            <person name="Hach P.F."/>
            <person name="Brand A."/>
            <person name="Schubert C.J."/>
            <person name="Kuypers M.M."/>
            <person name="Milucka J."/>
        </authorList>
    </citation>
    <scope>NUCLEOTIDE SEQUENCE [LARGE SCALE GENOMIC DNA]</scope>
    <source>
        <strain evidence="4">Zug</strain>
    </source>
</reference>
<dbReference type="OrthoDB" id="9795766at2"/>
<dbReference type="AlphaFoldDB" id="A0A2T4U074"/>
<dbReference type="SMART" id="SM00966">
    <property type="entry name" value="SpoVT_AbrB"/>
    <property type="match status" value="1"/>
</dbReference>
<gene>
    <name evidence="3" type="ORF">CLG94_03465</name>
</gene>
<dbReference type="Gene3D" id="2.10.260.10">
    <property type="match status" value="1"/>
</dbReference>
<dbReference type="InterPro" id="IPR037914">
    <property type="entry name" value="SpoVT-AbrB_sf"/>
</dbReference>
<protein>
    <submittedName>
        <fullName evidence="3">AbrB/MazE/SpoVT family DNA-binding domain-containing protein</fullName>
    </submittedName>
</protein>
<dbReference type="InterPro" id="IPR007159">
    <property type="entry name" value="SpoVT-AbrB_dom"/>
</dbReference>
<dbReference type="Pfam" id="PF04014">
    <property type="entry name" value="MazE_antitoxin"/>
    <property type="match status" value="1"/>
</dbReference>
<dbReference type="PROSITE" id="PS51740">
    <property type="entry name" value="SPOVT_ABRB"/>
    <property type="match status" value="1"/>
</dbReference>
<accession>A0A2T4U074</accession>
<name>A0A2T4U074_9BACT</name>
<keyword evidence="1 3" id="KW-0238">DNA-binding</keyword>
<evidence type="ECO:0000259" key="2">
    <source>
        <dbReference type="PROSITE" id="PS51740"/>
    </source>
</evidence>
<evidence type="ECO:0000313" key="4">
    <source>
        <dbReference type="Proteomes" id="UP000241436"/>
    </source>
</evidence>
<comment type="caution">
    <text evidence="3">The sequence shown here is derived from an EMBL/GenBank/DDBJ whole genome shotgun (WGS) entry which is preliminary data.</text>
</comment>
<dbReference type="GO" id="GO:0003677">
    <property type="term" value="F:DNA binding"/>
    <property type="evidence" value="ECO:0007669"/>
    <property type="project" value="UniProtKB-UniRule"/>
</dbReference>
<dbReference type="RefSeq" id="WP_107561495.1">
    <property type="nucleotide sequence ID" value="NZ_NVQC01000013.1"/>
</dbReference>
<dbReference type="Proteomes" id="UP000241436">
    <property type="component" value="Unassembled WGS sequence"/>
</dbReference>
<evidence type="ECO:0000256" key="1">
    <source>
        <dbReference type="PROSITE-ProRule" id="PRU01076"/>
    </source>
</evidence>
<feature type="domain" description="SpoVT-AbrB" evidence="2">
    <location>
        <begin position="3"/>
        <end position="46"/>
    </location>
</feature>
<evidence type="ECO:0000313" key="3">
    <source>
        <dbReference type="EMBL" id="PTL36741.1"/>
    </source>
</evidence>
<dbReference type="SUPFAM" id="SSF89447">
    <property type="entry name" value="AbrB/MazE/MraZ-like"/>
    <property type="match status" value="1"/>
</dbReference>
<organism evidence="3 4">
    <name type="scientific">Candidatus Methylomirabilis limnetica</name>
    <dbReference type="NCBI Taxonomy" id="2033718"/>
    <lineage>
        <taxon>Bacteria</taxon>
        <taxon>Candidatus Methylomirabilota</taxon>
        <taxon>Candidatus Methylomirabilia</taxon>
        <taxon>Candidatus Methylomirabilales</taxon>
        <taxon>Candidatus Methylomirabilaceae</taxon>
        <taxon>Candidatus Methylomirabilis</taxon>
    </lineage>
</organism>
<proteinExistence type="predicted"/>